<sequence>MSDRDNSASLRLAVVGPTHPYKGGVASHTTELCHELAEAGHDVTLVSWRHLYPTLLYPGDQGVPGGAPDVEPFPRTVRSLSWARPDTWVRTGRRLRDVDAVIVVHVIPPVVPAHLALLRAAGVGRTSGSAVGPRSIVITHNVLPHEPRPGDRRLMQSLFSRVDSVVVHSDSQARLATELGALHVRELDLPPHLPGGDPEQHVDSSGPTRLLSLGIVRDYKGIDLLLDAMLDVPDVRLTIAGEMWGDSGRRVKELAADPRLADRVEVHSGYVPADRIASLLARHDALTLTYRSATASQNVLLARRHGLPVLASRVGTFGGQVRDGIDGLLVPPNDRDALVEALRRLSDRAYAGRLRSAVRPPDLSGPWAHYVGGIEALASAESNALLDPDPDPAALAAPEGLVQRAKDLVTATRMRRRHRLTLRPGDIPESVRASDVLALDSDALDAQATARRLGLPRCSDAVAAWVALGALAAVLRIKDDGRRSALVVDESGTGSPFARWLRALGFEPVELEVTGRRTSVEVLDVDTASLDVISRLHPGGCSADDVDHTVSQASWALRSGGLLLLTLPIGEDDPEWAVTPAGIRGVLARADDLGLVLVGDVDGDITERIRQASASARELRGLRPEGRSEGATPAYGILRLTFRRR</sequence>
<dbReference type="OrthoDB" id="9771846at2"/>
<keyword evidence="1" id="KW-0328">Glycosyltransferase</keyword>
<reference evidence="4 5" key="1">
    <citation type="submission" date="2013-08" db="EMBL/GenBank/DDBJ databases">
        <title>The genome sequence of Knoellia aerolata.</title>
        <authorList>
            <person name="Zhu W."/>
            <person name="Wang G."/>
        </authorList>
    </citation>
    <scope>NUCLEOTIDE SEQUENCE [LARGE SCALE GENOMIC DNA]</scope>
    <source>
        <strain evidence="4 5">DSM 18566</strain>
    </source>
</reference>
<dbReference type="CDD" id="cd03801">
    <property type="entry name" value="GT4_PimA-like"/>
    <property type="match status" value="1"/>
</dbReference>
<dbReference type="STRING" id="1385519.N801_10540"/>
<evidence type="ECO:0000259" key="3">
    <source>
        <dbReference type="Pfam" id="PF13439"/>
    </source>
</evidence>
<dbReference type="eggNOG" id="COG0438">
    <property type="taxonomic scope" value="Bacteria"/>
</dbReference>
<evidence type="ECO:0000313" key="5">
    <source>
        <dbReference type="Proteomes" id="UP000030013"/>
    </source>
</evidence>
<evidence type="ECO:0000256" key="2">
    <source>
        <dbReference type="ARBA" id="ARBA00022679"/>
    </source>
</evidence>
<keyword evidence="5" id="KW-1185">Reference proteome</keyword>
<comment type="caution">
    <text evidence="4">The sequence shown here is derived from an EMBL/GenBank/DDBJ whole genome shotgun (WGS) entry which is preliminary data.</text>
</comment>
<accession>A0A0A0JU11</accession>
<organism evidence="4 5">
    <name type="scientific">Knoellia aerolata DSM 18566</name>
    <dbReference type="NCBI Taxonomy" id="1385519"/>
    <lineage>
        <taxon>Bacteria</taxon>
        <taxon>Bacillati</taxon>
        <taxon>Actinomycetota</taxon>
        <taxon>Actinomycetes</taxon>
        <taxon>Micrococcales</taxon>
        <taxon>Intrasporangiaceae</taxon>
        <taxon>Knoellia</taxon>
    </lineage>
</organism>
<dbReference type="Pfam" id="PF13692">
    <property type="entry name" value="Glyco_trans_1_4"/>
    <property type="match status" value="1"/>
</dbReference>
<dbReference type="RefSeq" id="WP_035937726.1">
    <property type="nucleotide sequence ID" value="NZ_AVPL01000028.1"/>
</dbReference>
<dbReference type="GO" id="GO:0016757">
    <property type="term" value="F:glycosyltransferase activity"/>
    <property type="evidence" value="ECO:0007669"/>
    <property type="project" value="UniProtKB-KW"/>
</dbReference>
<dbReference type="PANTHER" id="PTHR12526">
    <property type="entry name" value="GLYCOSYLTRANSFERASE"/>
    <property type="match status" value="1"/>
</dbReference>
<dbReference type="Pfam" id="PF13439">
    <property type="entry name" value="Glyco_transf_4"/>
    <property type="match status" value="1"/>
</dbReference>
<dbReference type="EMBL" id="AVPL01000028">
    <property type="protein sequence ID" value="KGN40890.1"/>
    <property type="molecule type" value="Genomic_DNA"/>
</dbReference>
<protein>
    <submittedName>
        <fullName evidence="4">Glycosyl transferase</fullName>
    </submittedName>
</protein>
<dbReference type="SUPFAM" id="SSF53756">
    <property type="entry name" value="UDP-Glycosyltransferase/glycogen phosphorylase"/>
    <property type="match status" value="1"/>
</dbReference>
<dbReference type="AlphaFoldDB" id="A0A0A0JU11"/>
<keyword evidence="2 4" id="KW-0808">Transferase</keyword>
<evidence type="ECO:0000313" key="4">
    <source>
        <dbReference type="EMBL" id="KGN40890.1"/>
    </source>
</evidence>
<evidence type="ECO:0000256" key="1">
    <source>
        <dbReference type="ARBA" id="ARBA00022676"/>
    </source>
</evidence>
<name>A0A0A0JU11_9MICO</name>
<dbReference type="InterPro" id="IPR028098">
    <property type="entry name" value="Glyco_trans_4-like_N"/>
</dbReference>
<dbReference type="Gene3D" id="3.40.50.2000">
    <property type="entry name" value="Glycogen Phosphorylase B"/>
    <property type="match status" value="2"/>
</dbReference>
<proteinExistence type="predicted"/>
<dbReference type="PANTHER" id="PTHR12526:SF510">
    <property type="entry name" value="D-INOSITOL 3-PHOSPHATE GLYCOSYLTRANSFERASE"/>
    <property type="match status" value="1"/>
</dbReference>
<dbReference type="Proteomes" id="UP000030013">
    <property type="component" value="Unassembled WGS sequence"/>
</dbReference>
<feature type="domain" description="Glycosyltransferase subfamily 4-like N-terminal" evidence="3">
    <location>
        <begin position="23"/>
        <end position="180"/>
    </location>
</feature>
<gene>
    <name evidence="4" type="ORF">N801_10540</name>
</gene>